<dbReference type="Pfam" id="PF01161">
    <property type="entry name" value="PBP"/>
    <property type="match status" value="1"/>
</dbReference>
<dbReference type="SUPFAM" id="SSF49777">
    <property type="entry name" value="PEBP-like"/>
    <property type="match status" value="1"/>
</dbReference>
<feature type="region of interest" description="Disordered" evidence="1">
    <location>
        <begin position="16"/>
        <end position="38"/>
    </location>
</feature>
<gene>
    <name evidence="2" type="ordered locus">HCH_02825</name>
</gene>
<dbReference type="KEGG" id="hch:HCH_02825"/>
<dbReference type="PANTHER" id="PTHR30289:SF1">
    <property type="entry name" value="PEBP (PHOSPHATIDYLETHANOLAMINE-BINDING PROTEIN) FAMILY PROTEIN"/>
    <property type="match status" value="1"/>
</dbReference>
<dbReference type="EMBL" id="CP000155">
    <property type="protein sequence ID" value="ABC29603.1"/>
    <property type="molecule type" value="Genomic_DNA"/>
</dbReference>
<dbReference type="CDD" id="cd00865">
    <property type="entry name" value="PEBP_bact_arch"/>
    <property type="match status" value="1"/>
</dbReference>
<dbReference type="PANTHER" id="PTHR30289">
    <property type="entry name" value="UNCHARACTERIZED PROTEIN YBCL-RELATED"/>
    <property type="match status" value="1"/>
</dbReference>
<proteinExistence type="predicted"/>
<dbReference type="NCBIfam" id="TIGR00481">
    <property type="entry name" value="YbhB/YbcL family Raf kinase inhibitor-like protein"/>
    <property type="match status" value="1"/>
</dbReference>
<sequence>MGFALSNMQLTSAAFSNDGRIPSKHTGEGEDVSPALSWSGEPAGTQSFAVICHDPDAPLIGAQGTYGFVHWALYNIPADVHSLPEGVNAYATGRTDFGKTGYGGPMPPPGHGTHRYYFWILALNAQLDLPEGLTLWQLLEKVEPHVIGMNRLVGVYSRS</sequence>
<organism evidence="2 3">
    <name type="scientific">Hahella chejuensis (strain KCTC 2396)</name>
    <dbReference type="NCBI Taxonomy" id="349521"/>
    <lineage>
        <taxon>Bacteria</taxon>
        <taxon>Pseudomonadati</taxon>
        <taxon>Pseudomonadota</taxon>
        <taxon>Gammaproteobacteria</taxon>
        <taxon>Oceanospirillales</taxon>
        <taxon>Hahellaceae</taxon>
        <taxon>Hahella</taxon>
    </lineage>
</organism>
<evidence type="ECO:0000313" key="2">
    <source>
        <dbReference type="EMBL" id="ABC29603.1"/>
    </source>
</evidence>
<dbReference type="InterPro" id="IPR008914">
    <property type="entry name" value="PEBP"/>
</dbReference>
<dbReference type="STRING" id="349521.HCH_02825"/>
<dbReference type="AlphaFoldDB" id="Q2SIC1"/>
<name>Q2SIC1_HAHCH</name>
<dbReference type="OrthoDB" id="9797506at2"/>
<dbReference type="eggNOG" id="COG1881">
    <property type="taxonomic scope" value="Bacteria"/>
</dbReference>
<dbReference type="InterPro" id="IPR036610">
    <property type="entry name" value="PEBP-like_sf"/>
</dbReference>
<dbReference type="HOGENOM" id="CLU_083918_3_2_6"/>
<dbReference type="InterPro" id="IPR005247">
    <property type="entry name" value="YbhB_YbcL/LppC-like"/>
</dbReference>
<dbReference type="RefSeq" id="WP_011396672.1">
    <property type="nucleotide sequence ID" value="NC_007645.1"/>
</dbReference>
<reference evidence="2 3" key="1">
    <citation type="journal article" date="2005" name="Nucleic Acids Res.">
        <title>Genomic blueprint of Hahella chejuensis, a marine microbe producing an algicidal agent.</title>
        <authorList>
            <person name="Jeong H."/>
            <person name="Yim J.H."/>
            <person name="Lee C."/>
            <person name="Choi S.-H."/>
            <person name="Park Y.K."/>
            <person name="Yoon S.H."/>
            <person name="Hur C.-G."/>
            <person name="Kang H.-Y."/>
            <person name="Kim D."/>
            <person name="Lee H.H."/>
            <person name="Park K.H."/>
            <person name="Park S.-H."/>
            <person name="Park H.-S."/>
            <person name="Lee H.K."/>
            <person name="Oh T.K."/>
            <person name="Kim J.F."/>
        </authorList>
    </citation>
    <scope>NUCLEOTIDE SEQUENCE [LARGE SCALE GENOMIC DNA]</scope>
    <source>
        <strain evidence="2 3">KCTC 2396</strain>
    </source>
</reference>
<evidence type="ECO:0000256" key="1">
    <source>
        <dbReference type="SAM" id="MobiDB-lite"/>
    </source>
</evidence>
<accession>Q2SIC1</accession>
<dbReference type="Proteomes" id="UP000000238">
    <property type="component" value="Chromosome"/>
</dbReference>
<evidence type="ECO:0000313" key="3">
    <source>
        <dbReference type="Proteomes" id="UP000000238"/>
    </source>
</evidence>
<dbReference type="Gene3D" id="3.90.280.10">
    <property type="entry name" value="PEBP-like"/>
    <property type="match status" value="1"/>
</dbReference>
<protein>
    <submittedName>
        <fullName evidence="2">Phospholipid-binding protein</fullName>
    </submittedName>
</protein>
<keyword evidence="3" id="KW-1185">Reference proteome</keyword>